<dbReference type="AlphaFoldDB" id="A0A250J869"/>
<feature type="signal peptide" evidence="2">
    <location>
        <begin position="1"/>
        <end position="24"/>
    </location>
</feature>
<dbReference type="Pfam" id="PF00144">
    <property type="entry name" value="Beta-lactamase"/>
    <property type="match status" value="1"/>
</dbReference>
<proteinExistence type="predicted"/>
<dbReference type="EMBL" id="CP022098">
    <property type="protein sequence ID" value="ATB39652.1"/>
    <property type="molecule type" value="Genomic_DNA"/>
</dbReference>
<name>A0A250J869_9BACT</name>
<dbReference type="InterPro" id="IPR001466">
    <property type="entry name" value="Beta-lactam-related"/>
</dbReference>
<evidence type="ECO:0000256" key="2">
    <source>
        <dbReference type="SAM" id="SignalP"/>
    </source>
</evidence>
<dbReference type="InterPro" id="IPR012338">
    <property type="entry name" value="Beta-lactam/transpept-like"/>
</dbReference>
<evidence type="ECO:0000256" key="1">
    <source>
        <dbReference type="SAM" id="MobiDB-lite"/>
    </source>
</evidence>
<feature type="chain" id="PRO_5012512974" description="Beta-lactamase-related domain-containing protein" evidence="2">
    <location>
        <begin position="25"/>
        <end position="696"/>
    </location>
</feature>
<reference evidence="4 5" key="1">
    <citation type="submission" date="2017-06" db="EMBL/GenBank/DDBJ databases">
        <title>Sequencing and comparative analysis of myxobacterial genomes.</title>
        <authorList>
            <person name="Rupp O."/>
            <person name="Goesmann A."/>
            <person name="Sogaard-Andersen L."/>
        </authorList>
    </citation>
    <scope>NUCLEOTIDE SEQUENCE [LARGE SCALE GENOMIC DNA]</scope>
    <source>
        <strain evidence="4 5">DSM 52655</strain>
    </source>
</reference>
<evidence type="ECO:0000259" key="3">
    <source>
        <dbReference type="Pfam" id="PF00144"/>
    </source>
</evidence>
<dbReference type="SUPFAM" id="SSF56601">
    <property type="entry name" value="beta-lactamase/transpeptidase-like"/>
    <property type="match status" value="1"/>
</dbReference>
<feature type="region of interest" description="Disordered" evidence="1">
    <location>
        <begin position="33"/>
        <end position="57"/>
    </location>
</feature>
<accession>A0A250J869</accession>
<dbReference type="InterPro" id="IPR050491">
    <property type="entry name" value="AmpC-like"/>
</dbReference>
<dbReference type="PROSITE" id="PS51257">
    <property type="entry name" value="PROKAR_LIPOPROTEIN"/>
    <property type="match status" value="1"/>
</dbReference>
<evidence type="ECO:0000313" key="5">
    <source>
        <dbReference type="Proteomes" id="UP000217257"/>
    </source>
</evidence>
<feature type="compositionally biased region" description="Low complexity" evidence="1">
    <location>
        <begin position="46"/>
        <end position="57"/>
    </location>
</feature>
<evidence type="ECO:0000313" key="4">
    <source>
        <dbReference type="EMBL" id="ATB39652.1"/>
    </source>
</evidence>
<feature type="domain" description="Beta-lactamase-related" evidence="3">
    <location>
        <begin position="229"/>
        <end position="561"/>
    </location>
</feature>
<dbReference type="PANTHER" id="PTHR46825:SF15">
    <property type="entry name" value="BETA-LACTAMASE-RELATED DOMAIN-CONTAINING PROTEIN"/>
    <property type="match status" value="1"/>
</dbReference>
<dbReference type="RefSeq" id="WP_198316066.1">
    <property type="nucleotide sequence ID" value="NZ_CP022098.1"/>
</dbReference>
<dbReference type="PANTHER" id="PTHR46825">
    <property type="entry name" value="D-ALANYL-D-ALANINE-CARBOXYPEPTIDASE/ENDOPEPTIDASE AMPH"/>
    <property type="match status" value="1"/>
</dbReference>
<gene>
    <name evidence="4" type="ORF">CYFUS_005097</name>
</gene>
<dbReference type="Gene3D" id="3.40.710.10">
    <property type="entry name" value="DD-peptidase/beta-lactamase superfamily"/>
    <property type="match status" value="1"/>
</dbReference>
<dbReference type="Proteomes" id="UP000217257">
    <property type="component" value="Chromosome"/>
</dbReference>
<protein>
    <recommendedName>
        <fullName evidence="3">Beta-lactamase-related domain-containing protein</fullName>
    </recommendedName>
</protein>
<sequence length="696" mass="74859">MHRPAAVAALCLTLSACASGPRSAEALLLQHPTATSTPAPTPAGPAVPTSAAPAVPAPASETLAADTLRTMPGGATFTAPSGWTVTTREASVLLEPPEKDTRVVLVDVGTAADADAAVAAAWKAADPAMQRKLQLATPGPGRDGWEELRSYTYETSPNEKRTVYAMALRAGGAWTVILVDGTNATLERRDAPTGLLIGSLRPKGYARESFAGKKPHPLDAARVEAMRSFVDRSAKELEVPGVGFSLIQDGKVVFEGGVGVRELGKPQKVDADTLFMAGSNTKALTTLLLARLVDAKKLAWEQPVVQVDPSFKLGDADTTSRVLVKHLICACTGMPRQDMELYFEYENATPASSMKLLGTMQPTSKFGEVFQYSNLMAAAAGFVGGRLLYPNRELGAAYDAAMDSQVFKPLGMTDTTFDFARALRRNHASPHGWDVDGRTVVEKMDLNYEVVPMRPAGGVWTSVRDLSRYVQLELARGALPDGKRLVSEENLLARYAPQVSVGEDVTYGMGLGVDRTSGATVVHHGGGIFGYHSDMLWLPEAGVGAVILTNADSGAFMLGAFRRRLLEVLYDGRPEAEEDVKARAQSLRTTIQRARERLTLPPDPEAVRALAPRYHSDALGDLAVRTGRDGRTIFDLGEWSTAVATRKEEDGSLTFVSIEPGNVGTEFVVTNREGRRALVVRDEQHEYVFDEVAPER</sequence>
<keyword evidence="2" id="KW-0732">Signal</keyword>
<organism evidence="4 5">
    <name type="scientific">Cystobacter fuscus</name>
    <dbReference type="NCBI Taxonomy" id="43"/>
    <lineage>
        <taxon>Bacteria</taxon>
        <taxon>Pseudomonadati</taxon>
        <taxon>Myxococcota</taxon>
        <taxon>Myxococcia</taxon>
        <taxon>Myxococcales</taxon>
        <taxon>Cystobacterineae</taxon>
        <taxon>Archangiaceae</taxon>
        <taxon>Cystobacter</taxon>
    </lineage>
</organism>
<dbReference type="KEGG" id="cfus:CYFUS_005097"/>